<reference evidence="1" key="1">
    <citation type="submission" date="2023-07" db="EMBL/GenBank/DDBJ databases">
        <title>Sorghum-associated microbial communities from plants grown in Nebraska, USA.</title>
        <authorList>
            <person name="Schachtman D."/>
        </authorList>
    </citation>
    <scope>NUCLEOTIDE SEQUENCE</scope>
    <source>
        <strain evidence="1">DS3315</strain>
    </source>
</reference>
<comment type="caution">
    <text evidence="1">The sequence shown here is derived from an EMBL/GenBank/DDBJ whole genome shotgun (WGS) entry which is preliminary data.</text>
</comment>
<dbReference type="AlphaFoldDB" id="A0AAW8EH24"/>
<gene>
    <name evidence="1" type="ORF">J2W39_003344</name>
</gene>
<organism evidence="1 2">
    <name type="scientific">Variovorax paradoxus</name>
    <dbReference type="NCBI Taxonomy" id="34073"/>
    <lineage>
        <taxon>Bacteria</taxon>
        <taxon>Pseudomonadati</taxon>
        <taxon>Pseudomonadota</taxon>
        <taxon>Betaproteobacteria</taxon>
        <taxon>Burkholderiales</taxon>
        <taxon>Comamonadaceae</taxon>
        <taxon>Variovorax</taxon>
    </lineage>
</organism>
<dbReference type="RefSeq" id="WP_018904222.1">
    <property type="nucleotide sequence ID" value="NZ_CAIGKF010000001.1"/>
</dbReference>
<protein>
    <recommendedName>
        <fullName evidence="3">HEPN domain-containing protein</fullName>
    </recommendedName>
</protein>
<dbReference type="EMBL" id="JAUSRV010000008">
    <property type="protein sequence ID" value="MDP9972102.1"/>
    <property type="molecule type" value="Genomic_DNA"/>
</dbReference>
<accession>A0AAW8EH24</accession>
<sequence length="152" mass="16695">MMRPSEYDNLIRTRALEEVPQTPGAIEGFLKDAAESLEVARTVDVKRPKQRFILAYEGFYSLVQAVLEFYSVRTKESGRNLAILRAAADLNLDADEIKLVSVAHGRRNDTTYRSPFPPISRAEAQAMIDILGKTLPVAHTLTGVPAPAAGQA</sequence>
<dbReference type="GeneID" id="99717857"/>
<proteinExistence type="predicted"/>
<evidence type="ECO:0008006" key="3">
    <source>
        <dbReference type="Google" id="ProtNLM"/>
    </source>
</evidence>
<evidence type="ECO:0000313" key="2">
    <source>
        <dbReference type="Proteomes" id="UP001224845"/>
    </source>
</evidence>
<name>A0AAW8EH24_VARPD</name>
<dbReference type="Proteomes" id="UP001224845">
    <property type="component" value="Unassembled WGS sequence"/>
</dbReference>
<evidence type="ECO:0000313" key="1">
    <source>
        <dbReference type="EMBL" id="MDP9972102.1"/>
    </source>
</evidence>